<dbReference type="AlphaFoldDB" id="U6LMP7"/>
<dbReference type="InterPro" id="IPR016135">
    <property type="entry name" value="UBQ-conjugating_enzyme/RWD"/>
</dbReference>
<evidence type="ECO:0000259" key="1">
    <source>
        <dbReference type="PROSITE" id="PS50127"/>
    </source>
</evidence>
<protein>
    <submittedName>
        <fullName evidence="2">Ubiquitin-conjugating enzyme e2, putative</fullName>
    </submittedName>
</protein>
<organism evidence="2 3">
    <name type="scientific">Eimeria brunetti</name>
    <dbReference type="NCBI Taxonomy" id="51314"/>
    <lineage>
        <taxon>Eukaryota</taxon>
        <taxon>Sar</taxon>
        <taxon>Alveolata</taxon>
        <taxon>Apicomplexa</taxon>
        <taxon>Conoidasida</taxon>
        <taxon>Coccidia</taxon>
        <taxon>Eucoccidiorida</taxon>
        <taxon>Eimeriorina</taxon>
        <taxon>Eimeriidae</taxon>
        <taxon>Eimeria</taxon>
    </lineage>
</organism>
<dbReference type="Gene3D" id="3.10.110.10">
    <property type="entry name" value="Ubiquitin Conjugating Enzyme"/>
    <property type="match status" value="1"/>
</dbReference>
<dbReference type="InterPro" id="IPR000608">
    <property type="entry name" value="UBC"/>
</dbReference>
<dbReference type="OrthoDB" id="10249039at2759"/>
<dbReference type="Proteomes" id="UP000030750">
    <property type="component" value="Unassembled WGS sequence"/>
</dbReference>
<evidence type="ECO:0000313" key="3">
    <source>
        <dbReference type="Proteomes" id="UP000030750"/>
    </source>
</evidence>
<proteinExistence type="predicted"/>
<sequence>MLRLYGAGRRRTVEERNGAAGEGGGEGAAAAAGGAAAAAPAAAAAAAPAAAAAAAAAAAGPRILASDIRLQKDLEDLDLPPNCTLLSVPAEAAAAAAAAAAANESQPAAAAAAAAAAATMQTFLLTFKPDEGFWKGGRIRFEIRLPHNYPHEPPKVKCKDKARV</sequence>
<feature type="domain" description="UBC core" evidence="1">
    <location>
        <begin position="65"/>
        <end position="164"/>
    </location>
</feature>
<evidence type="ECO:0000313" key="2">
    <source>
        <dbReference type="EMBL" id="CDJ49075.1"/>
    </source>
</evidence>
<dbReference type="Pfam" id="PF00179">
    <property type="entry name" value="UQ_con"/>
    <property type="match status" value="1"/>
</dbReference>
<dbReference type="SUPFAM" id="SSF54495">
    <property type="entry name" value="UBC-like"/>
    <property type="match status" value="1"/>
</dbReference>
<accession>U6LMP7</accession>
<reference evidence="2" key="1">
    <citation type="submission" date="2013-10" db="EMBL/GenBank/DDBJ databases">
        <title>Genomic analysis of the causative agents of coccidiosis in chickens.</title>
        <authorList>
            <person name="Reid A.J."/>
            <person name="Blake D."/>
            <person name="Billington K."/>
            <person name="Browne H."/>
            <person name="Dunn M."/>
            <person name="Hung S."/>
            <person name="Kawahara F."/>
            <person name="Miranda-Saavedra D."/>
            <person name="Mourier T."/>
            <person name="Nagra H."/>
            <person name="Otto T.D."/>
            <person name="Rawlings N."/>
            <person name="Sanchez A."/>
            <person name="Sanders M."/>
            <person name="Subramaniam C."/>
            <person name="Tay Y."/>
            <person name="Dear P."/>
            <person name="Doerig C."/>
            <person name="Gruber A."/>
            <person name="Parkinson J."/>
            <person name="Shirley M."/>
            <person name="Wan K.L."/>
            <person name="Berriman M."/>
            <person name="Tomley F."/>
            <person name="Pain A."/>
        </authorList>
    </citation>
    <scope>NUCLEOTIDE SEQUENCE [LARGE SCALE GENOMIC DNA]</scope>
    <source>
        <strain evidence="2">Houghton</strain>
    </source>
</reference>
<name>U6LMP7_9EIME</name>
<reference evidence="2" key="2">
    <citation type="submission" date="2013-10" db="EMBL/GenBank/DDBJ databases">
        <authorList>
            <person name="Aslett M."/>
        </authorList>
    </citation>
    <scope>NUCLEOTIDE SEQUENCE [LARGE SCALE GENOMIC DNA]</scope>
    <source>
        <strain evidence="2">Houghton</strain>
    </source>
</reference>
<dbReference type="EMBL" id="HG711454">
    <property type="protein sequence ID" value="CDJ49075.1"/>
    <property type="molecule type" value="Genomic_DNA"/>
</dbReference>
<keyword evidence="3" id="KW-1185">Reference proteome</keyword>
<dbReference type="VEuPathDB" id="ToxoDB:EBH_0081890"/>
<dbReference type="PROSITE" id="PS50127">
    <property type="entry name" value="UBC_2"/>
    <property type="match status" value="1"/>
</dbReference>
<dbReference type="CDD" id="cd23794">
    <property type="entry name" value="UBCc_UBE2F_UBE2M"/>
    <property type="match status" value="1"/>
</dbReference>
<gene>
    <name evidence="2" type="ORF">EBH_0081890</name>
</gene>